<dbReference type="InterPro" id="IPR027417">
    <property type="entry name" value="P-loop_NTPase"/>
</dbReference>
<dbReference type="RefSeq" id="XP_004367292.1">
    <property type="nucleotide sequence ID" value="XM_004367235.1"/>
</dbReference>
<reference evidence="4" key="1">
    <citation type="journal article" date="2011" name="Genome Res.">
        <title>Phylogeny-wide analysis of social amoeba genomes highlights ancient origins for complex intercellular communication.</title>
        <authorList>
            <person name="Heidel A.J."/>
            <person name="Lawal H.M."/>
            <person name="Felder M."/>
            <person name="Schilde C."/>
            <person name="Helps N.R."/>
            <person name="Tunggal B."/>
            <person name="Rivero F."/>
            <person name="John U."/>
            <person name="Schleicher M."/>
            <person name="Eichinger L."/>
            <person name="Platzer M."/>
            <person name="Noegel A.A."/>
            <person name="Schaap P."/>
            <person name="Gloeckner G."/>
        </authorList>
    </citation>
    <scope>NUCLEOTIDE SEQUENCE [LARGE SCALE GENOMIC DNA]</scope>
    <source>
        <strain evidence="4">SH3</strain>
    </source>
</reference>
<dbReference type="EMBL" id="GL883013">
    <property type="protein sequence ID" value="EGG20309.1"/>
    <property type="molecule type" value="Genomic_DNA"/>
</dbReference>
<gene>
    <name evidence="3" type="ORF">DFA_07432</name>
</gene>
<dbReference type="PANTHER" id="PTHR32198:SF3">
    <property type="entry name" value="MITOCHONDRIAL ESCAPE PROTEIN 2 C-TERMINAL DOMAIN-CONTAINING PROTEIN"/>
    <property type="match status" value="1"/>
</dbReference>
<dbReference type="KEGG" id="dfa:DFA_07432"/>
<evidence type="ECO:0000256" key="2">
    <source>
        <dbReference type="SAM" id="Phobius"/>
    </source>
</evidence>
<protein>
    <recommendedName>
        <fullName evidence="5">ATPase domain-containing protein</fullName>
    </recommendedName>
</protein>
<dbReference type="InterPro" id="IPR039627">
    <property type="entry name" value="Yme2_C"/>
</dbReference>
<dbReference type="OrthoDB" id="10267654at2759"/>
<accession>F4PWE5</accession>
<evidence type="ECO:0000313" key="4">
    <source>
        <dbReference type="Proteomes" id="UP000007797"/>
    </source>
</evidence>
<keyword evidence="1" id="KW-0175">Coiled coil</keyword>
<keyword evidence="2" id="KW-0812">Transmembrane</keyword>
<evidence type="ECO:0008006" key="5">
    <source>
        <dbReference type="Google" id="ProtNLM"/>
    </source>
</evidence>
<feature type="transmembrane region" description="Helical" evidence="2">
    <location>
        <begin position="117"/>
        <end position="134"/>
    </location>
</feature>
<organism evidence="3 4">
    <name type="scientific">Cavenderia fasciculata</name>
    <name type="common">Slime mold</name>
    <name type="synonym">Dictyostelium fasciculatum</name>
    <dbReference type="NCBI Taxonomy" id="261658"/>
    <lineage>
        <taxon>Eukaryota</taxon>
        <taxon>Amoebozoa</taxon>
        <taxon>Evosea</taxon>
        <taxon>Eumycetozoa</taxon>
        <taxon>Dictyostelia</taxon>
        <taxon>Acytosteliales</taxon>
        <taxon>Cavenderiaceae</taxon>
        <taxon>Cavenderia</taxon>
    </lineage>
</organism>
<sequence length="650" mass="75469">MIRLIGSKSTSIIQRSLSLSSSSAALLTNTSNHASTTNSVEQQQQQQRYYSITNQSSKSVTRIFDDQHTQNKMKKIMIVRSLNKNNLEEEEEFTTVESDIAHQFDPSIVGKRHFTSWGMRFILGFMIVGVMFFARRWTPRQISRIIDTLKKGETVDPYLLNINNQIPREKEEAYLSSFLASAPVGPVCIVGPDGCGKSHILKRIVSSRKLSVIVDMRQNAVMSGDELLVSFLKSLGYLLPSSDPISSVFMKQDKKQKINVQEIIQGLETIYLSLVKIKEDYEDIPLIVINNIEALPTSENFTRFIDWCISVTDNKLANIVFLTSSQFVHFHLDSNYSFKKRRFLFNIPYPPTDVISQYLHNVFTSDGKDHKFIYGGGGGSKNRSVLSNPVLPLAKEDVDDIIQTFGSQMRDIDAIVGLIFKGESYDYVSELFISETTQKISSLVDSMFQKANLIDNDSEKKNIFEKYQRFWKMLEILTEKPNIAASKLIEEVFHEQPEELDEYFKSNIVYYWMRQSEIMPEIELSTVDRTYDIFVTFSSPRIQNAVKRVLVDHRFELQRNSIDKFFKKHDLKDEKKDLEEERTEKLQEYEKVYTRLENLIENSTQWIKYMGQEKFDERRVYFVTKEDDCLKKIDHLTLQIEKIDKELDDL</sequence>
<keyword evidence="2" id="KW-0472">Membrane</keyword>
<proteinExistence type="predicted"/>
<dbReference type="SUPFAM" id="SSF52540">
    <property type="entry name" value="P-loop containing nucleoside triphosphate hydrolases"/>
    <property type="match status" value="1"/>
</dbReference>
<dbReference type="GeneID" id="14871959"/>
<evidence type="ECO:0000256" key="1">
    <source>
        <dbReference type="SAM" id="Coils"/>
    </source>
</evidence>
<keyword evidence="2" id="KW-1133">Transmembrane helix</keyword>
<dbReference type="PANTHER" id="PTHR32198">
    <property type="entry name" value="MITOCHONDRIAL ESCAPE PROTEIN 2"/>
    <property type="match status" value="1"/>
</dbReference>
<feature type="coiled-coil region" evidence="1">
    <location>
        <begin position="568"/>
        <end position="599"/>
    </location>
</feature>
<dbReference type="GO" id="GO:0005743">
    <property type="term" value="C:mitochondrial inner membrane"/>
    <property type="evidence" value="ECO:0007669"/>
    <property type="project" value="InterPro"/>
</dbReference>
<dbReference type="OMA" id="FGGQMRD"/>
<dbReference type="Proteomes" id="UP000007797">
    <property type="component" value="Unassembled WGS sequence"/>
</dbReference>
<dbReference type="Gene3D" id="3.40.50.300">
    <property type="entry name" value="P-loop containing nucleotide triphosphate hydrolases"/>
    <property type="match status" value="1"/>
</dbReference>
<name>F4PWE5_CACFS</name>
<keyword evidence="4" id="KW-1185">Reference proteome</keyword>
<dbReference type="AlphaFoldDB" id="F4PWE5"/>
<evidence type="ECO:0000313" key="3">
    <source>
        <dbReference type="EMBL" id="EGG20309.1"/>
    </source>
</evidence>